<dbReference type="PROSITE" id="PS50181">
    <property type="entry name" value="FBOX"/>
    <property type="match status" value="1"/>
</dbReference>
<proteinExistence type="predicted"/>
<organism evidence="2 3">
    <name type="scientific">Folsomia candida</name>
    <name type="common">Springtail</name>
    <dbReference type="NCBI Taxonomy" id="158441"/>
    <lineage>
        <taxon>Eukaryota</taxon>
        <taxon>Metazoa</taxon>
        <taxon>Ecdysozoa</taxon>
        <taxon>Arthropoda</taxon>
        <taxon>Hexapoda</taxon>
        <taxon>Collembola</taxon>
        <taxon>Entomobryomorpha</taxon>
        <taxon>Isotomoidea</taxon>
        <taxon>Isotomidae</taxon>
        <taxon>Proisotominae</taxon>
        <taxon>Folsomia</taxon>
    </lineage>
</organism>
<evidence type="ECO:0000313" key="3">
    <source>
        <dbReference type="Proteomes" id="UP000198287"/>
    </source>
</evidence>
<dbReference type="Proteomes" id="UP000198287">
    <property type="component" value="Unassembled WGS sequence"/>
</dbReference>
<gene>
    <name evidence="2" type="ORF">Fcan01_23691</name>
</gene>
<dbReference type="AlphaFoldDB" id="A0A226D8N8"/>
<keyword evidence="3" id="KW-1185">Reference proteome</keyword>
<dbReference type="SMART" id="SM00256">
    <property type="entry name" value="FBOX"/>
    <property type="match status" value="1"/>
</dbReference>
<accession>A0A226D8N8</accession>
<dbReference type="OrthoDB" id="10257471at2759"/>
<evidence type="ECO:0000259" key="1">
    <source>
        <dbReference type="PROSITE" id="PS50181"/>
    </source>
</evidence>
<protein>
    <submittedName>
        <fullName evidence="2">F-box only protein 48</fullName>
    </submittedName>
</protein>
<dbReference type="Gene3D" id="1.20.1280.50">
    <property type="match status" value="1"/>
</dbReference>
<sequence>MGELTGFQSLPVEMQYQIFSYLDLPSHLNIRKVCRQWNQMIIEQEKMYSTFVIKIDHQNGSDPALSSLVGWQNLRVVGLQNKVSVNANFIKTLLKIETFRKIEFKECGIWWTYLLHKFAGHPTWTDLVIYDCFAVKESKRQCPYKISSNSEKRLTCRLKRSNMNAFMDSINYVELQLMSLNVQKPLNGKCPQLNMAKYRESLHLLIQRCRFSLKELNVYTEGLQGCHNLAEYFNDMPLEKLRLPVLNDPIFATDDCLAKKLDLKEVILPKLMKSNLRSYAPFLKSIVEKIPKTVTVVRMESVEYMIPGFFEAFPSLTKFHCCFSLKEYLSGDPCPSMRSLWCNMLDINDRNQVKVRFPGLTEFEWNHRKFM</sequence>
<name>A0A226D8N8_FOLCA</name>
<comment type="caution">
    <text evidence="2">The sequence shown here is derived from an EMBL/GenBank/DDBJ whole genome shotgun (WGS) entry which is preliminary data.</text>
</comment>
<evidence type="ECO:0000313" key="2">
    <source>
        <dbReference type="EMBL" id="OXA41559.1"/>
    </source>
</evidence>
<dbReference type="Pfam" id="PF12937">
    <property type="entry name" value="F-box-like"/>
    <property type="match status" value="1"/>
</dbReference>
<dbReference type="EMBL" id="LNIX01000029">
    <property type="protein sequence ID" value="OXA41559.1"/>
    <property type="molecule type" value="Genomic_DNA"/>
</dbReference>
<dbReference type="InterPro" id="IPR001810">
    <property type="entry name" value="F-box_dom"/>
</dbReference>
<dbReference type="SUPFAM" id="SSF81383">
    <property type="entry name" value="F-box domain"/>
    <property type="match status" value="1"/>
</dbReference>
<reference evidence="2 3" key="1">
    <citation type="submission" date="2015-12" db="EMBL/GenBank/DDBJ databases">
        <title>The genome of Folsomia candida.</title>
        <authorList>
            <person name="Faddeeva A."/>
            <person name="Derks M.F."/>
            <person name="Anvar Y."/>
            <person name="Smit S."/>
            <person name="Van Straalen N."/>
            <person name="Roelofs D."/>
        </authorList>
    </citation>
    <scope>NUCLEOTIDE SEQUENCE [LARGE SCALE GENOMIC DNA]</scope>
    <source>
        <strain evidence="2 3">VU population</strain>
        <tissue evidence="2">Whole body</tissue>
    </source>
</reference>
<feature type="domain" description="F-box" evidence="1">
    <location>
        <begin position="4"/>
        <end position="51"/>
    </location>
</feature>
<dbReference type="InterPro" id="IPR036047">
    <property type="entry name" value="F-box-like_dom_sf"/>
</dbReference>